<organism evidence="2 3">
    <name type="scientific">Aspergillus niger (strain ATCC 1015 / CBS 113.46 / FGSC A1144 / LSHB Ac4 / NCTC 3858a / NRRL 328 / USDA 3528.7)</name>
    <dbReference type="NCBI Taxonomy" id="380704"/>
    <lineage>
        <taxon>Eukaryota</taxon>
        <taxon>Fungi</taxon>
        <taxon>Dikarya</taxon>
        <taxon>Ascomycota</taxon>
        <taxon>Pezizomycotina</taxon>
        <taxon>Eurotiomycetes</taxon>
        <taxon>Eurotiomycetidae</taxon>
        <taxon>Eurotiales</taxon>
        <taxon>Aspergillaceae</taxon>
        <taxon>Aspergillus</taxon>
        <taxon>Aspergillus subgen. Circumdati</taxon>
    </lineage>
</organism>
<dbReference type="AlphaFoldDB" id="G3YEZ7"/>
<evidence type="ECO:0000256" key="1">
    <source>
        <dbReference type="SAM" id="MobiDB-lite"/>
    </source>
</evidence>
<dbReference type="STRING" id="380704.G3YEZ7"/>
<accession>G3YEZ7</accession>
<dbReference type="VEuPathDB" id="FungiDB:ASPNIDRAFT2_38060"/>
<dbReference type="HOGENOM" id="CLU_090738_0_0_1"/>
<reference evidence="2 3" key="1">
    <citation type="journal article" date="2011" name="Genome Res.">
        <title>Comparative genomics of citric-acid-producing Aspergillus niger ATCC 1015 versus enzyme-producing CBS 513.88.</title>
        <authorList>
            <person name="Andersen M.R."/>
            <person name="Salazar M.P."/>
            <person name="Schaap P.J."/>
            <person name="van de Vondervoort P.J."/>
            <person name="Culley D."/>
            <person name="Thykaer J."/>
            <person name="Frisvad J.C."/>
            <person name="Nielsen K.F."/>
            <person name="Albang R."/>
            <person name="Albermann K."/>
            <person name="Berka R.M."/>
            <person name="Braus G.H."/>
            <person name="Braus-Stromeyer S.A."/>
            <person name="Corrochano L.M."/>
            <person name="Dai Z."/>
            <person name="van Dijck P.W."/>
            <person name="Hofmann G."/>
            <person name="Lasure L.L."/>
            <person name="Magnuson J.K."/>
            <person name="Menke H."/>
            <person name="Meijer M."/>
            <person name="Meijer S.L."/>
            <person name="Nielsen J.B."/>
            <person name="Nielsen M.L."/>
            <person name="van Ooyen A.J."/>
            <person name="Pel H.J."/>
            <person name="Poulsen L."/>
            <person name="Samson R.A."/>
            <person name="Stam H."/>
            <person name="Tsang A."/>
            <person name="van den Brink J.M."/>
            <person name="Atkins A."/>
            <person name="Aerts A."/>
            <person name="Shapiro H."/>
            <person name="Pangilinan J."/>
            <person name="Salamov A."/>
            <person name="Lou Y."/>
            <person name="Lindquist E."/>
            <person name="Lucas S."/>
            <person name="Grimwood J."/>
            <person name="Grigoriev I.V."/>
            <person name="Kubicek C.P."/>
            <person name="Martinez D."/>
            <person name="van Peij N.N."/>
            <person name="Roubos J.A."/>
            <person name="Nielsen J."/>
            <person name="Baker S.E."/>
        </authorList>
    </citation>
    <scope>NUCLEOTIDE SEQUENCE [LARGE SCALE GENOMIC DNA]</scope>
    <source>
        <strain evidence="3">ATCC 1015 / CBS 113.46 / FGSC A1144 / LSHB Ac4 / NCTC 3858a / NRRL 328 / USDA 3528.7</strain>
    </source>
</reference>
<comment type="caution">
    <text evidence="2">The sequence shown here is derived from an EMBL/GenBank/DDBJ whole genome shotgun (WGS) entry which is preliminary data.</text>
</comment>
<gene>
    <name evidence="2" type="ORF">ASPNIDRAFT_38060</name>
</gene>
<sequence length="237" mass="26372">MTLPCPNWLRVLHPKQSPPGLEITVFLPEIWRIWSQKTSAGLSIIYIFLNLLSATERFTNAFFGAVNWTIAGADAPGFFVHDARTIGNWLNLVQLGVDWVLLLLLVSSLLPYYYIHPSQHLLDYPQAIQLRLLSLDSGVVRVRDLVVQAVVLTMLAVSWVFRVSLPSGVDVLTPLRSIVWYVRVGWPAGRHGGICDCSWVLAVLRMMGRRRLGGSVGGKGETDPLMGGSRNVVEERA</sequence>
<evidence type="ECO:0000313" key="2">
    <source>
        <dbReference type="EMBL" id="EHA18334.1"/>
    </source>
</evidence>
<evidence type="ECO:0000313" key="3">
    <source>
        <dbReference type="Proteomes" id="UP000009038"/>
    </source>
</evidence>
<dbReference type="EMBL" id="ACJE01000021">
    <property type="protein sequence ID" value="EHA18334.1"/>
    <property type="molecule type" value="Genomic_DNA"/>
</dbReference>
<name>G3YEZ7_ASPNA</name>
<feature type="region of interest" description="Disordered" evidence="1">
    <location>
        <begin position="215"/>
        <end position="237"/>
    </location>
</feature>
<proteinExistence type="predicted"/>
<dbReference type="OrthoDB" id="5139341at2759"/>
<dbReference type="Proteomes" id="UP000009038">
    <property type="component" value="Unassembled WGS sequence"/>
</dbReference>
<protein>
    <submittedName>
        <fullName evidence="2">Uncharacterized protein</fullName>
    </submittedName>
</protein>